<gene>
    <name evidence="1" type="ORF">A2633_02210</name>
</gene>
<dbReference type="InterPro" id="IPR036439">
    <property type="entry name" value="Dockerin_dom_sf"/>
</dbReference>
<dbReference type="Gene3D" id="1.10.1330.10">
    <property type="entry name" value="Dockerin domain"/>
    <property type="match status" value="1"/>
</dbReference>
<reference evidence="1 2" key="1">
    <citation type="journal article" date="2016" name="Nat. Commun.">
        <title>Thousands of microbial genomes shed light on interconnected biogeochemical processes in an aquifer system.</title>
        <authorList>
            <person name="Anantharaman K."/>
            <person name="Brown C.T."/>
            <person name="Hug L.A."/>
            <person name="Sharon I."/>
            <person name="Castelle C.J."/>
            <person name="Probst A.J."/>
            <person name="Thomas B.C."/>
            <person name="Singh A."/>
            <person name="Wilkins M.J."/>
            <person name="Karaoz U."/>
            <person name="Brodie E.L."/>
            <person name="Williams K.H."/>
            <person name="Hubbard S.S."/>
            <person name="Banfield J.F."/>
        </authorList>
    </citation>
    <scope>NUCLEOTIDE SEQUENCE [LARGE SCALE GENOMIC DNA]</scope>
</reference>
<comment type="caution">
    <text evidence="1">The sequence shown here is derived from an EMBL/GenBank/DDBJ whole genome shotgun (WGS) entry which is preliminary data.</text>
</comment>
<dbReference type="Proteomes" id="UP000177152">
    <property type="component" value="Unassembled WGS sequence"/>
</dbReference>
<evidence type="ECO:0000313" key="2">
    <source>
        <dbReference type="Proteomes" id="UP000177152"/>
    </source>
</evidence>
<dbReference type="GO" id="GO:0000272">
    <property type="term" value="P:polysaccharide catabolic process"/>
    <property type="evidence" value="ECO:0007669"/>
    <property type="project" value="InterPro"/>
</dbReference>
<dbReference type="SUPFAM" id="SSF63446">
    <property type="entry name" value="Type I dockerin domain"/>
    <property type="match status" value="1"/>
</dbReference>
<sequence>MVHMRHLKLLFCLFGAGLVWSGIFFDAHASDLVFISDTLSNSRPATSSNHTILFSTTNAVPPSGKISIFPQGGVFNIPAGLDYTDIDFATSSSLTGPFGERFLLASPSAAADGVLVVPGANGSITITLNSTTGLAASSTVKISVGTNAATSTVGDTQIVNPGGTGTFYVTVQTKNTSDNVIDWQEPRVAISEPVSVHSLRVDVVPPVRSNGLPSGNLLYSTQQVEIALTTDELATCRYSTSNGISYDSMTNSFSESRVTLHTVNIGAVVSGTTYIFYARCQDLFTNTNTDDFIISFAITTPPGPSGPSGAPSSGGGGAAFPPLPSSPEVMFSGWAYPSASVVVLKDGKQAKSISADTGAKFSASLTDLEQGSYTFGVFARDTDGRKSNTSSYSEVLVGGTKTNISNILIPPSLEVVKDTVSPGEDLSVLGQSVPDSIIRVWAYAQSENSPRDSSPKAVIKEEKADSSGRWTAAIPTGSFAVDTYIVRAKFKNTPIGTSEYSNPVYFGVGKSPSPDFCKRSDINKDGKVQLTDFSILLFNWGTDSTESDINIDGRVNLTDFSIMLFCWTG</sequence>
<dbReference type="Pfam" id="PF00404">
    <property type="entry name" value="Dockerin_1"/>
    <property type="match status" value="1"/>
</dbReference>
<accession>A0A1G2K6L2</accession>
<dbReference type="PROSITE" id="PS00018">
    <property type="entry name" value="EF_HAND_1"/>
    <property type="match status" value="1"/>
</dbReference>
<name>A0A1G2K6L2_9BACT</name>
<dbReference type="InterPro" id="IPR002105">
    <property type="entry name" value="Dockerin_1_rpt"/>
</dbReference>
<protein>
    <recommendedName>
        <fullName evidence="3">Dockerin domain-containing protein</fullName>
    </recommendedName>
</protein>
<dbReference type="AlphaFoldDB" id="A0A1G2K6L2"/>
<dbReference type="GO" id="GO:0004553">
    <property type="term" value="F:hydrolase activity, hydrolyzing O-glycosyl compounds"/>
    <property type="evidence" value="ECO:0007669"/>
    <property type="project" value="InterPro"/>
</dbReference>
<evidence type="ECO:0000313" key="1">
    <source>
        <dbReference type="EMBL" id="OGZ95047.1"/>
    </source>
</evidence>
<evidence type="ECO:0008006" key="3">
    <source>
        <dbReference type="Google" id="ProtNLM"/>
    </source>
</evidence>
<dbReference type="EMBL" id="MHQC01000019">
    <property type="protein sequence ID" value="OGZ95047.1"/>
    <property type="molecule type" value="Genomic_DNA"/>
</dbReference>
<dbReference type="InterPro" id="IPR018247">
    <property type="entry name" value="EF_Hand_1_Ca_BS"/>
</dbReference>
<organism evidence="1 2">
    <name type="scientific">Candidatus Sungbacteria bacterium RIFCSPHIGHO2_01_FULL_47_32</name>
    <dbReference type="NCBI Taxonomy" id="1802264"/>
    <lineage>
        <taxon>Bacteria</taxon>
        <taxon>Candidatus Sungiibacteriota</taxon>
    </lineage>
</organism>
<proteinExistence type="predicted"/>